<keyword evidence="3" id="KW-1185">Reference proteome</keyword>
<gene>
    <name evidence="2" type="ORF">J2I48_16460</name>
</gene>
<protein>
    <recommendedName>
        <fullName evidence="1">DUF6734 domain-containing protein</fullName>
    </recommendedName>
</protein>
<feature type="domain" description="DUF6734" evidence="1">
    <location>
        <begin position="1"/>
        <end position="282"/>
    </location>
</feature>
<dbReference type="Pfam" id="PF20508">
    <property type="entry name" value="DUF6734"/>
    <property type="match status" value="1"/>
</dbReference>
<proteinExistence type="predicted"/>
<dbReference type="Proteomes" id="UP000664795">
    <property type="component" value="Unassembled WGS sequence"/>
</dbReference>
<evidence type="ECO:0000259" key="1">
    <source>
        <dbReference type="Pfam" id="PF20508"/>
    </source>
</evidence>
<dbReference type="AlphaFoldDB" id="A0A939K0L5"/>
<evidence type="ECO:0000313" key="2">
    <source>
        <dbReference type="EMBL" id="MBO0932603.1"/>
    </source>
</evidence>
<organism evidence="2 3">
    <name type="scientific">Fibrella aquatilis</name>
    <dbReference type="NCBI Taxonomy" id="2817059"/>
    <lineage>
        <taxon>Bacteria</taxon>
        <taxon>Pseudomonadati</taxon>
        <taxon>Bacteroidota</taxon>
        <taxon>Cytophagia</taxon>
        <taxon>Cytophagales</taxon>
        <taxon>Spirosomataceae</taxon>
        <taxon>Fibrella</taxon>
    </lineage>
</organism>
<name>A0A939K0L5_9BACT</name>
<dbReference type="EMBL" id="JAFMYU010000013">
    <property type="protein sequence ID" value="MBO0932603.1"/>
    <property type="molecule type" value="Genomic_DNA"/>
</dbReference>
<comment type="caution">
    <text evidence="2">The sequence shown here is derived from an EMBL/GenBank/DDBJ whole genome shotgun (WGS) entry which is preliminary data.</text>
</comment>
<evidence type="ECO:0000313" key="3">
    <source>
        <dbReference type="Proteomes" id="UP000664795"/>
    </source>
</evidence>
<dbReference type="InterPro" id="IPR046621">
    <property type="entry name" value="DUF6734"/>
</dbReference>
<reference evidence="2 3" key="1">
    <citation type="submission" date="2021-03" db="EMBL/GenBank/DDBJ databases">
        <title>Fibrella sp. HMF5036 genome sequencing and assembly.</title>
        <authorList>
            <person name="Kang H."/>
            <person name="Kim H."/>
            <person name="Bae S."/>
            <person name="Joh K."/>
        </authorList>
    </citation>
    <scope>NUCLEOTIDE SEQUENCE [LARGE SCALE GENOMIC DNA]</scope>
    <source>
        <strain evidence="2 3">HMF5036</strain>
    </source>
</reference>
<sequence length="459" mass="52082">MKFIQTLWLPDNVPQPLAYKAGWLSAEYHWIGWALSCLLLRKQASEVALYATKAGQHILIDMLGLPYTDVHPLPEQALVHEGNWALAKLLTYRTQTAPFLHVDGDVFIWKQLPNSLLEAPLITQNAETDLNAYTLGLAFVREQLGMSAYEGSVSTTQAVAYNAGILGGNDIQFLRQYAQTAIDLMAADEVDTQNRLSVSAYCMTFEQCLFAQLVAKADRSVATYFDSPVANISYFDFGDFLMMKPKGYWHLMGETKLNRYHLKMMSAELRTIAPATYYAILKAIATAGIELDIKAYKLPALDPLHHPAEYFTALSATFDTHYRLTESIDWVHYYTKDSFVHHQLTQWLDLDRATCYRQLLLVNHDFLLIEETDPVLRQYIRFPDTYTLDLVTIELDDMTMIVLDAVSDGPTTIEQLADIVGPYLPPTEAEQHRPLLLKLIEQCILKLVFWGAIRWVGAV</sequence>
<accession>A0A939K0L5</accession>
<dbReference type="RefSeq" id="WP_207336568.1">
    <property type="nucleotide sequence ID" value="NZ_JAFMYU010000013.1"/>
</dbReference>